<dbReference type="Pfam" id="PF02538">
    <property type="entry name" value="Hydantoinase_B"/>
    <property type="match status" value="1"/>
</dbReference>
<dbReference type="InterPro" id="IPR003692">
    <property type="entry name" value="Hydantoinase_B"/>
</dbReference>
<evidence type="ECO:0000313" key="2">
    <source>
        <dbReference type="Proteomes" id="UP000095281"/>
    </source>
</evidence>
<sequence>MRLSLLTERRVFGPYGLSGNHPGKIGRNALLRASDGVRDNLGAKISLNVNPGDILELETPGGGGYGRRRFWMEPPSNNLHYFGFRRRFSKETSSAMIKSIESKLSEVEQLLQNFQEMTKCKELLDTIHKEVPSNPQLLEHLFNIEMAIIIFL</sequence>
<accession>A0A1I8B6K5</accession>
<name>A0A1I8B6K5_MELHA</name>
<organism evidence="2 3">
    <name type="scientific">Meloidogyne hapla</name>
    <name type="common">Root-knot nematode worm</name>
    <dbReference type="NCBI Taxonomy" id="6305"/>
    <lineage>
        <taxon>Eukaryota</taxon>
        <taxon>Metazoa</taxon>
        <taxon>Ecdysozoa</taxon>
        <taxon>Nematoda</taxon>
        <taxon>Chromadorea</taxon>
        <taxon>Rhabditida</taxon>
        <taxon>Tylenchina</taxon>
        <taxon>Tylenchomorpha</taxon>
        <taxon>Tylenchoidea</taxon>
        <taxon>Meloidogynidae</taxon>
        <taxon>Meloidogyninae</taxon>
        <taxon>Meloidogyne</taxon>
    </lineage>
</organism>
<protein>
    <submittedName>
        <fullName evidence="3">Hydantoinase_B domain-containing protein</fullName>
    </submittedName>
</protein>
<keyword evidence="2" id="KW-1185">Reference proteome</keyword>
<reference evidence="3" key="1">
    <citation type="submission" date="2016-11" db="UniProtKB">
        <authorList>
            <consortium name="WormBaseParasite"/>
        </authorList>
    </citation>
    <scope>IDENTIFICATION</scope>
</reference>
<dbReference type="Proteomes" id="UP000095281">
    <property type="component" value="Unplaced"/>
</dbReference>
<dbReference type="WBParaSite" id="MhA1_Contig1523.frz3.gene2">
    <property type="protein sequence ID" value="MhA1_Contig1523.frz3.gene2"/>
    <property type="gene ID" value="MhA1_Contig1523.frz3.gene2"/>
</dbReference>
<evidence type="ECO:0000313" key="3">
    <source>
        <dbReference type="WBParaSite" id="MhA1_Contig1523.frz3.gene2"/>
    </source>
</evidence>
<feature type="domain" description="Hydantoinase B/oxoprolinase" evidence="1">
    <location>
        <begin position="1"/>
        <end position="67"/>
    </location>
</feature>
<dbReference type="AlphaFoldDB" id="A0A1I8B6K5"/>
<dbReference type="GO" id="GO:0003824">
    <property type="term" value="F:catalytic activity"/>
    <property type="evidence" value="ECO:0007669"/>
    <property type="project" value="InterPro"/>
</dbReference>
<evidence type="ECO:0000259" key="1">
    <source>
        <dbReference type="Pfam" id="PF02538"/>
    </source>
</evidence>
<proteinExistence type="predicted"/>